<dbReference type="AlphaFoldDB" id="A0AAN4ZQI0"/>
<feature type="compositionally biased region" description="Gly residues" evidence="1">
    <location>
        <begin position="384"/>
        <end position="394"/>
    </location>
</feature>
<evidence type="ECO:0000313" key="2">
    <source>
        <dbReference type="EMBL" id="GMR41920.1"/>
    </source>
</evidence>
<feature type="region of interest" description="Disordered" evidence="1">
    <location>
        <begin position="697"/>
        <end position="798"/>
    </location>
</feature>
<name>A0AAN4ZQI0_9BILA</name>
<keyword evidence="3" id="KW-1185">Reference proteome</keyword>
<feature type="compositionally biased region" description="Pro residues" evidence="1">
    <location>
        <begin position="501"/>
        <end position="512"/>
    </location>
</feature>
<feature type="compositionally biased region" description="Low complexity" evidence="1">
    <location>
        <begin position="276"/>
        <end position="302"/>
    </location>
</feature>
<organism evidence="2 3">
    <name type="scientific">Pristionchus mayeri</name>
    <dbReference type="NCBI Taxonomy" id="1317129"/>
    <lineage>
        <taxon>Eukaryota</taxon>
        <taxon>Metazoa</taxon>
        <taxon>Ecdysozoa</taxon>
        <taxon>Nematoda</taxon>
        <taxon>Chromadorea</taxon>
        <taxon>Rhabditida</taxon>
        <taxon>Rhabditina</taxon>
        <taxon>Diplogasteromorpha</taxon>
        <taxon>Diplogasteroidea</taxon>
        <taxon>Neodiplogasteridae</taxon>
        <taxon>Pristionchus</taxon>
    </lineage>
</organism>
<evidence type="ECO:0000313" key="3">
    <source>
        <dbReference type="Proteomes" id="UP001328107"/>
    </source>
</evidence>
<feature type="compositionally biased region" description="Low complexity" evidence="1">
    <location>
        <begin position="353"/>
        <end position="375"/>
    </location>
</feature>
<feature type="non-terminal residue" evidence="2">
    <location>
        <position position="1"/>
    </location>
</feature>
<proteinExistence type="predicted"/>
<feature type="compositionally biased region" description="Low complexity" evidence="1">
    <location>
        <begin position="435"/>
        <end position="448"/>
    </location>
</feature>
<feature type="compositionally biased region" description="Pro residues" evidence="1">
    <location>
        <begin position="258"/>
        <end position="271"/>
    </location>
</feature>
<reference evidence="3" key="1">
    <citation type="submission" date="2022-10" db="EMBL/GenBank/DDBJ databases">
        <title>Genome assembly of Pristionchus species.</title>
        <authorList>
            <person name="Yoshida K."/>
            <person name="Sommer R.J."/>
        </authorList>
    </citation>
    <scope>NUCLEOTIDE SEQUENCE [LARGE SCALE GENOMIC DNA]</scope>
    <source>
        <strain evidence="3">RS5460</strain>
    </source>
</reference>
<feature type="region of interest" description="Disordered" evidence="1">
    <location>
        <begin position="15"/>
        <end position="45"/>
    </location>
</feature>
<feature type="region of interest" description="Disordered" evidence="1">
    <location>
        <begin position="256"/>
        <end position="309"/>
    </location>
</feature>
<dbReference type="Proteomes" id="UP001328107">
    <property type="component" value="Unassembled WGS sequence"/>
</dbReference>
<sequence>LETLGFLVSSLVRERRGLDEDSPSSRMHMTEGPTPSQQLSEDDKHRQSILNQNNENLHRWRMAAQEEAQNMNLIRDMKIKTETEERGALRQRYLTSDTEQRLKMAEKEVEEGRGGGMMNGGGFPAHHGMPQMMVPHPMASHYVRVPPSMQQLQQLPMQGMHGMQSSPMAGHPSLPPNGMGSSEPNSRKRPSTTPNYEEGCKRIMMDNSSPSNPFGYPPGAVLDTKFPSLPHYQSGSMPSHYNPTYQMAAAAAHHELQAPPPQHPPSFPPMGVPTASTTSHSSPSSSCIVSSSSLSHSNGGSASKDDLDTLNTDNVDVMVNAVSSFSGEDLGTDDLGLDEWSGGSTGEGGGGPSSLPSQSNGVVLPPTTSSSSSTPHSNRMSTPGVGGEDAGGGAVSSSSAHQSPMTAYHPSPHQPMHHLINHVNSVGGAPESVQSTSSHPPLTPTTSSIGPPSDSSTPFPQMANPSSLPPHMQSSFPMTSSSHTQPPLLSIPSSSLSAHSLPPPTLPPPAAPPKKKTKKAAAPKQPSLPPSHFPLPGMVPNGISPTPYPMIPSIPTNQFAPPPGSIQAPPITSEMGGVFGGNGAPPNPVAMQSQHYMMYMRQQQHQQMMMAMHQQQMRQNGMVSPGTSGAGGGVPPVQGIMPPRVPIGIPPGQPMMSPSMVQQQQQQQHMWQMQQMQIQMQMRMQQPMRFPMNMSSSDPQMQAMMHQQQQMQHMQLLQQQGQQQPQQQMHQVQQQGSASGGGSPMVSGAAVQNGMGSQSVASPYNASHPQMSPAYSQSSAFSHTSAPFPYATSAPFPS</sequence>
<dbReference type="EMBL" id="BTRK01000003">
    <property type="protein sequence ID" value="GMR41920.1"/>
    <property type="molecule type" value="Genomic_DNA"/>
</dbReference>
<feature type="compositionally biased region" description="Polar residues" evidence="1">
    <location>
        <begin position="449"/>
        <end position="485"/>
    </location>
</feature>
<gene>
    <name evidence="2" type="ORF">PMAYCL1PPCAC_12115</name>
</gene>
<feature type="compositionally biased region" description="Low complexity" evidence="1">
    <location>
        <begin position="697"/>
        <end position="737"/>
    </location>
</feature>
<feature type="compositionally biased region" description="Polar residues" evidence="1">
    <location>
        <begin position="754"/>
        <end position="785"/>
    </location>
</feature>
<protein>
    <submittedName>
        <fullName evidence="2">Uncharacterized protein</fullName>
    </submittedName>
</protein>
<accession>A0AAN4ZQI0</accession>
<feature type="region of interest" description="Disordered" evidence="1">
    <location>
        <begin position="326"/>
        <end position="540"/>
    </location>
</feature>
<feature type="compositionally biased region" description="Gly residues" evidence="1">
    <location>
        <begin position="343"/>
        <end position="352"/>
    </location>
</feature>
<feature type="compositionally biased region" description="Low complexity" evidence="1">
    <location>
        <begin position="486"/>
        <end position="500"/>
    </location>
</feature>
<evidence type="ECO:0000256" key="1">
    <source>
        <dbReference type="SAM" id="MobiDB-lite"/>
    </source>
</evidence>
<feature type="region of interest" description="Disordered" evidence="1">
    <location>
        <begin position="158"/>
        <end position="198"/>
    </location>
</feature>
<comment type="caution">
    <text evidence="2">The sequence shown here is derived from an EMBL/GenBank/DDBJ whole genome shotgun (WGS) entry which is preliminary data.</text>
</comment>